<feature type="domain" description="Peptidase M24" evidence="1">
    <location>
        <begin position="163"/>
        <end position="356"/>
    </location>
</feature>
<reference evidence="3" key="1">
    <citation type="submission" date="2018-05" db="EMBL/GenBank/DDBJ databases">
        <authorList>
            <person name="Lanie J.A."/>
            <person name="Ng W.-L."/>
            <person name="Kazmierczak K.M."/>
            <person name="Andrzejewski T.M."/>
            <person name="Davidsen T.M."/>
            <person name="Wayne K.J."/>
            <person name="Tettelin H."/>
            <person name="Glass J.I."/>
            <person name="Rusch D."/>
            <person name="Podicherti R."/>
            <person name="Tsui H.-C.T."/>
            <person name="Winkler M.E."/>
        </authorList>
    </citation>
    <scope>NUCLEOTIDE SEQUENCE</scope>
</reference>
<dbReference type="InterPro" id="IPR029149">
    <property type="entry name" value="Creatin/AminoP/Spt16_N"/>
</dbReference>
<dbReference type="CDD" id="cd01066">
    <property type="entry name" value="APP_MetAP"/>
    <property type="match status" value="1"/>
</dbReference>
<dbReference type="InterPro" id="IPR000587">
    <property type="entry name" value="Creatinase_N"/>
</dbReference>
<dbReference type="PANTHER" id="PTHR46112:SF2">
    <property type="entry name" value="XAA-PRO AMINOPEPTIDASE P-RELATED"/>
    <property type="match status" value="1"/>
</dbReference>
<feature type="domain" description="Creatinase N-terminal" evidence="2">
    <location>
        <begin position="13"/>
        <end position="155"/>
    </location>
</feature>
<dbReference type="InterPro" id="IPR000994">
    <property type="entry name" value="Pept_M24"/>
</dbReference>
<organism evidence="3">
    <name type="scientific">marine metagenome</name>
    <dbReference type="NCBI Taxonomy" id="408172"/>
    <lineage>
        <taxon>unclassified sequences</taxon>
        <taxon>metagenomes</taxon>
        <taxon>ecological metagenomes</taxon>
    </lineage>
</organism>
<dbReference type="InterPro" id="IPR036005">
    <property type="entry name" value="Creatinase/aminopeptidase-like"/>
</dbReference>
<name>A0A381VW18_9ZZZZ</name>
<evidence type="ECO:0000313" key="3">
    <source>
        <dbReference type="EMBL" id="SVA44445.1"/>
    </source>
</evidence>
<accession>A0A381VW18</accession>
<gene>
    <name evidence="3" type="ORF">METZ01_LOCUS97299</name>
</gene>
<protein>
    <recommendedName>
        <fullName evidence="4">Peptidase M24 domain-containing protein</fullName>
    </recommendedName>
</protein>
<dbReference type="Pfam" id="PF00557">
    <property type="entry name" value="Peptidase_M24"/>
    <property type="match status" value="1"/>
</dbReference>
<dbReference type="Gene3D" id="3.90.230.10">
    <property type="entry name" value="Creatinase/methionine aminopeptidase superfamily"/>
    <property type="match status" value="1"/>
</dbReference>
<sequence>MSDQTRTIIANVNRLNRFMDLAGCSALILRSGKNFTYLAGFSYPGTLGRHLDFPDSPREVLLVWPRRGEPVMVLNHYAAPLALRDSWLEKIVVYDDYAESPYQKAAEILKDLGMDRGVVGLEKTYVSAARWEEMAGLLPGGELLDCTGMMDQVRWIKTPGEVELLREGALLLDEAYLEVFPTVREGDTEREVHSRIVASCVQRGAQWAHGILNSNRNTVAYGGESDMKFQRGDIIRNDYVSYYQGYPGHQSRTVVVGDPSQEQKDTYRIMLDIYRATVDQCQVGAIASDIHRFASNKFKEAGYQDRVSLVGHSVGAWWLQQEPYIGPNCHQELEEGMVLALEPHVSFWHLQDVILVTPDGPQLLSPRFSTDEMLATG</sequence>
<dbReference type="SUPFAM" id="SSF55920">
    <property type="entry name" value="Creatinase/aminopeptidase"/>
    <property type="match status" value="1"/>
</dbReference>
<evidence type="ECO:0000259" key="2">
    <source>
        <dbReference type="Pfam" id="PF01321"/>
    </source>
</evidence>
<dbReference type="SUPFAM" id="SSF53092">
    <property type="entry name" value="Creatinase/prolidase N-terminal domain"/>
    <property type="match status" value="1"/>
</dbReference>
<dbReference type="PANTHER" id="PTHR46112">
    <property type="entry name" value="AMINOPEPTIDASE"/>
    <property type="match status" value="1"/>
</dbReference>
<dbReference type="InterPro" id="IPR050659">
    <property type="entry name" value="Peptidase_M24B"/>
</dbReference>
<dbReference type="EMBL" id="UINC01009946">
    <property type="protein sequence ID" value="SVA44445.1"/>
    <property type="molecule type" value="Genomic_DNA"/>
</dbReference>
<proteinExistence type="predicted"/>
<dbReference type="AlphaFoldDB" id="A0A381VW18"/>
<evidence type="ECO:0008006" key="4">
    <source>
        <dbReference type="Google" id="ProtNLM"/>
    </source>
</evidence>
<dbReference type="Gene3D" id="3.40.350.10">
    <property type="entry name" value="Creatinase/prolidase N-terminal domain"/>
    <property type="match status" value="1"/>
</dbReference>
<evidence type="ECO:0000259" key="1">
    <source>
        <dbReference type="Pfam" id="PF00557"/>
    </source>
</evidence>
<dbReference type="Pfam" id="PF01321">
    <property type="entry name" value="Creatinase_N"/>
    <property type="match status" value="1"/>
</dbReference>